<protein>
    <submittedName>
        <fullName evidence="2">Uncharacterized protein</fullName>
    </submittedName>
</protein>
<proteinExistence type="predicted"/>
<feature type="region of interest" description="Disordered" evidence="1">
    <location>
        <begin position="46"/>
        <end position="83"/>
    </location>
</feature>
<dbReference type="AlphaFoldDB" id="A0A7T4PGI0"/>
<sequence length="83" mass="9249">MARVRFIGPEPVTVPELGGRAVEPDEVVEVPDDRYEGYVCQPQTWEPVEEPRTVEELPPVEESQAAPAPLSVRKSAPRARKEV</sequence>
<dbReference type="RefSeq" id="WP_198502893.1">
    <property type="nucleotide sequence ID" value="NZ_CP065959.1"/>
</dbReference>
<name>A0A7T4PGI0_9ACTN</name>
<evidence type="ECO:0000313" key="2">
    <source>
        <dbReference type="EMBL" id="QQC89828.1"/>
    </source>
</evidence>
<organism evidence="2 3">
    <name type="scientific">Streptomyces alfalfae</name>
    <dbReference type="NCBI Taxonomy" id="1642299"/>
    <lineage>
        <taxon>Bacteria</taxon>
        <taxon>Bacillati</taxon>
        <taxon>Actinomycetota</taxon>
        <taxon>Actinomycetes</taxon>
        <taxon>Kitasatosporales</taxon>
        <taxon>Streptomycetaceae</taxon>
        <taxon>Streptomyces</taxon>
    </lineage>
</organism>
<accession>A0A7T4PGI0</accession>
<evidence type="ECO:0000313" key="3">
    <source>
        <dbReference type="Proteomes" id="UP000596130"/>
    </source>
</evidence>
<dbReference type="Proteomes" id="UP000596130">
    <property type="component" value="Chromosome"/>
</dbReference>
<reference evidence="2 3" key="1">
    <citation type="submission" date="2020-12" db="EMBL/GenBank/DDBJ databases">
        <title>Identification and biosynthesis of polyene macrolides produced by Streptomyces alfalfae Men-myco-93-63.</title>
        <authorList>
            <person name="Liu D."/>
            <person name="Li Y."/>
            <person name="Liu L."/>
            <person name="Han X."/>
            <person name="Shen F."/>
        </authorList>
    </citation>
    <scope>NUCLEOTIDE SEQUENCE [LARGE SCALE GENOMIC DNA]</scope>
    <source>
        <strain evidence="2 3">Men-myco-93-63</strain>
    </source>
</reference>
<evidence type="ECO:0000256" key="1">
    <source>
        <dbReference type="SAM" id="MobiDB-lite"/>
    </source>
</evidence>
<dbReference type="EMBL" id="CP065959">
    <property type="protein sequence ID" value="QQC89828.1"/>
    <property type="molecule type" value="Genomic_DNA"/>
</dbReference>
<gene>
    <name evidence="2" type="ORF">I8755_16470</name>
</gene>